<protein>
    <submittedName>
        <fullName evidence="4">Heparan-alpha-glucosaminide N-acetyltransferase domain-containing protein</fullName>
    </submittedName>
</protein>
<keyword evidence="5" id="KW-1185">Reference proteome</keyword>
<dbReference type="InterPro" id="IPR012429">
    <property type="entry name" value="HGSNAT_cat"/>
</dbReference>
<reference evidence="4 5" key="1">
    <citation type="submission" date="2022-01" db="EMBL/GenBank/DDBJ databases">
        <title>Maritalea mediterranea sp. nov., isolated from marine plastic residues from the Malva-rosa beach (Valencia, Spain).</title>
        <authorList>
            <person name="Vidal-Verdu A."/>
            <person name="Molina-Menor E."/>
            <person name="Pascual J."/>
            <person name="Pereto J."/>
            <person name="Porcar M."/>
        </authorList>
    </citation>
    <scope>NUCLEOTIDE SEQUENCE [LARGE SCALE GENOMIC DNA]</scope>
    <source>
        <strain evidence="4 5">P4.10X</strain>
    </source>
</reference>
<evidence type="ECO:0000313" key="5">
    <source>
        <dbReference type="Proteomes" id="UP001201217"/>
    </source>
</evidence>
<name>A0ABS9E9X6_9HYPH</name>
<organism evidence="4 5">
    <name type="scientific">Maritalea mediterranea</name>
    <dbReference type="NCBI Taxonomy" id="2909667"/>
    <lineage>
        <taxon>Bacteria</taxon>
        <taxon>Pseudomonadati</taxon>
        <taxon>Pseudomonadota</taxon>
        <taxon>Alphaproteobacteria</taxon>
        <taxon>Hyphomicrobiales</taxon>
        <taxon>Devosiaceae</taxon>
        <taxon>Maritalea</taxon>
    </lineage>
</organism>
<evidence type="ECO:0000256" key="1">
    <source>
        <dbReference type="SAM" id="Phobius"/>
    </source>
</evidence>
<dbReference type="Pfam" id="PF04235">
    <property type="entry name" value="DUF418"/>
    <property type="match status" value="1"/>
</dbReference>
<feature type="transmembrane region" description="Helical" evidence="1">
    <location>
        <begin position="45"/>
        <end position="65"/>
    </location>
</feature>
<dbReference type="InterPro" id="IPR052529">
    <property type="entry name" value="Bact_Transport_Assoc"/>
</dbReference>
<accession>A0ABS9E9X6</accession>
<evidence type="ECO:0000313" key="4">
    <source>
        <dbReference type="EMBL" id="MCF4099687.1"/>
    </source>
</evidence>
<proteinExistence type="predicted"/>
<keyword evidence="1" id="KW-0812">Transmembrane</keyword>
<feature type="transmembrane region" description="Helical" evidence="1">
    <location>
        <begin position="72"/>
        <end position="91"/>
    </location>
</feature>
<dbReference type="EMBL" id="JAKGTI010000003">
    <property type="protein sequence ID" value="MCF4099687.1"/>
    <property type="molecule type" value="Genomic_DNA"/>
</dbReference>
<feature type="transmembrane region" description="Helical" evidence="1">
    <location>
        <begin position="238"/>
        <end position="258"/>
    </location>
</feature>
<evidence type="ECO:0000259" key="2">
    <source>
        <dbReference type="Pfam" id="PF04235"/>
    </source>
</evidence>
<dbReference type="Pfam" id="PF07786">
    <property type="entry name" value="HGSNAT_cat"/>
    <property type="match status" value="1"/>
</dbReference>
<feature type="transmembrane region" description="Helical" evidence="1">
    <location>
        <begin position="12"/>
        <end position="33"/>
    </location>
</feature>
<dbReference type="Proteomes" id="UP001201217">
    <property type="component" value="Unassembled WGS sequence"/>
</dbReference>
<feature type="transmembrane region" description="Helical" evidence="1">
    <location>
        <begin position="97"/>
        <end position="113"/>
    </location>
</feature>
<comment type="caution">
    <text evidence="4">The sequence shown here is derived from an EMBL/GenBank/DDBJ whole genome shotgun (WGS) entry which is preliminary data.</text>
</comment>
<feature type="transmembrane region" description="Helical" evidence="1">
    <location>
        <begin position="196"/>
        <end position="218"/>
    </location>
</feature>
<feature type="transmembrane region" description="Helical" evidence="1">
    <location>
        <begin position="118"/>
        <end position="136"/>
    </location>
</feature>
<keyword evidence="1" id="KW-1133">Transmembrane helix</keyword>
<feature type="domain" description="Heparan-alpha-glucosaminide N-acetyltransferase catalytic" evidence="3">
    <location>
        <begin position="4"/>
        <end position="188"/>
    </location>
</feature>
<feature type="transmembrane region" description="Helical" evidence="1">
    <location>
        <begin position="166"/>
        <end position="184"/>
    </location>
</feature>
<dbReference type="PANTHER" id="PTHR30590">
    <property type="entry name" value="INNER MEMBRANE PROTEIN"/>
    <property type="match status" value="1"/>
</dbReference>
<dbReference type="RefSeq" id="WP_236115368.1">
    <property type="nucleotide sequence ID" value="NZ_JAKGTI010000003.1"/>
</dbReference>
<sequence length="342" mass="37441">MSGRLDGLDLARLFAFIGMVVVNFNLVMGAPIAGNAMALGVAQGLEGRAAASFVVLAGVGLGLAFRERVNYALLFKRAAFLFGIGMINLLIFPADIIHYYAIYFLFAAWLLTLNNKSLWWAIIGINLVFLAGLLLLDYDAGWNWITFDYVDFWTFEGFVRNLMFNGWHPVLPWLSFLAFGIWLSRQKLGEVRVQGVMVAGGLIVYLANHFGANLVQQAVTNSELALLFGTAPVPPTPLYMLAGASGASVLIGACLLLAPLLQKIRLLPVLLPAGRQTLTLYMAHILIGMGTLEALDMLSGQTIEAVWLASLTFCGAAIMFAYFWAQNFKRGPLEFTMRKICG</sequence>
<keyword evidence="1" id="KW-0472">Membrane</keyword>
<gene>
    <name evidence="4" type="ORF">L1I42_14425</name>
</gene>
<dbReference type="InterPro" id="IPR007349">
    <property type="entry name" value="DUF418"/>
</dbReference>
<dbReference type="PANTHER" id="PTHR30590:SF3">
    <property type="entry name" value="HYPOTHETICAL MEMBRANE SPANNING PROTEIN"/>
    <property type="match status" value="1"/>
</dbReference>
<feature type="domain" description="DUF418" evidence="2">
    <location>
        <begin position="236"/>
        <end position="340"/>
    </location>
</feature>
<evidence type="ECO:0000259" key="3">
    <source>
        <dbReference type="Pfam" id="PF07786"/>
    </source>
</evidence>
<feature type="transmembrane region" description="Helical" evidence="1">
    <location>
        <begin position="305"/>
        <end position="325"/>
    </location>
</feature>